<comment type="caution">
    <text evidence="3">The sequence shown here is derived from an EMBL/GenBank/DDBJ whole genome shotgun (WGS) entry which is preliminary data.</text>
</comment>
<evidence type="ECO:0000313" key="3">
    <source>
        <dbReference type="EMBL" id="TYK04277.1"/>
    </source>
</evidence>
<evidence type="ECO:0000256" key="1">
    <source>
        <dbReference type="ARBA" id="ARBA00022801"/>
    </source>
</evidence>
<dbReference type="STRING" id="1194695.A0A5D3BXN0"/>
<evidence type="ECO:0000313" key="4">
    <source>
        <dbReference type="Proteomes" id="UP000321393"/>
    </source>
</evidence>
<dbReference type="Proteomes" id="UP000321947">
    <property type="component" value="Unassembled WGS sequence"/>
</dbReference>
<dbReference type="GO" id="GO:0009251">
    <property type="term" value="P:glucan catabolic process"/>
    <property type="evidence" value="ECO:0007669"/>
    <property type="project" value="TreeGrafter"/>
</dbReference>
<dbReference type="GO" id="GO:0008422">
    <property type="term" value="F:beta-glucosidase activity"/>
    <property type="evidence" value="ECO:0007669"/>
    <property type="project" value="TreeGrafter"/>
</dbReference>
<evidence type="ECO:0000313" key="5">
    <source>
        <dbReference type="Proteomes" id="UP000321947"/>
    </source>
</evidence>
<dbReference type="Proteomes" id="UP000321393">
    <property type="component" value="Unassembled WGS sequence"/>
</dbReference>
<dbReference type="AlphaFoldDB" id="A0A5D3BXN0"/>
<dbReference type="EMBL" id="SSTE01014539">
    <property type="protein sequence ID" value="KAA0045425.1"/>
    <property type="molecule type" value="Genomic_DNA"/>
</dbReference>
<gene>
    <name evidence="3" type="ORF">E5676_scaffold4559G00310</name>
    <name evidence="2" type="ORF">E6C27_scaffold294G00190</name>
</gene>
<reference evidence="4 5" key="1">
    <citation type="submission" date="2019-08" db="EMBL/GenBank/DDBJ databases">
        <title>Draft genome sequences of two oriental melons (Cucumis melo L. var makuwa).</title>
        <authorList>
            <person name="Kwon S.-Y."/>
        </authorList>
    </citation>
    <scope>NUCLEOTIDE SEQUENCE [LARGE SCALE GENOMIC DNA]</scope>
    <source>
        <strain evidence="5">cv. Chang Bougi</strain>
        <strain evidence="4">cv. SW 3</strain>
        <tissue evidence="3">Leaf</tissue>
    </source>
</reference>
<dbReference type="Gene3D" id="3.20.20.300">
    <property type="entry name" value="Glycoside hydrolase, family 3, N-terminal domain"/>
    <property type="match status" value="2"/>
</dbReference>
<accession>A0A5D3BXN0</accession>
<dbReference type="InterPro" id="IPR017853">
    <property type="entry name" value="GH"/>
</dbReference>
<organism evidence="3 5">
    <name type="scientific">Cucumis melo var. makuwa</name>
    <name type="common">Oriental melon</name>
    <dbReference type="NCBI Taxonomy" id="1194695"/>
    <lineage>
        <taxon>Eukaryota</taxon>
        <taxon>Viridiplantae</taxon>
        <taxon>Streptophyta</taxon>
        <taxon>Embryophyta</taxon>
        <taxon>Tracheophyta</taxon>
        <taxon>Spermatophyta</taxon>
        <taxon>Magnoliopsida</taxon>
        <taxon>eudicotyledons</taxon>
        <taxon>Gunneridae</taxon>
        <taxon>Pentapetalae</taxon>
        <taxon>rosids</taxon>
        <taxon>fabids</taxon>
        <taxon>Cucurbitales</taxon>
        <taxon>Cucurbitaceae</taxon>
        <taxon>Benincaseae</taxon>
        <taxon>Cucumis</taxon>
    </lineage>
</organism>
<protein>
    <submittedName>
        <fullName evidence="3">Glycosyl hydrolase family 3 protein</fullName>
    </submittedName>
</protein>
<evidence type="ECO:0000313" key="2">
    <source>
        <dbReference type="EMBL" id="KAA0045425.1"/>
    </source>
</evidence>
<dbReference type="OrthoDB" id="416222at2759"/>
<dbReference type="InterPro" id="IPR051915">
    <property type="entry name" value="Cellulose_Degrad_GH3"/>
</dbReference>
<dbReference type="InterPro" id="IPR036962">
    <property type="entry name" value="Glyco_hydro_3_N_sf"/>
</dbReference>
<dbReference type="PANTHER" id="PTHR30620:SF33">
    <property type="entry name" value="BETA-D-GLUCAN EXOHYDROLASE-LIKE PROTEIN-RELATED"/>
    <property type="match status" value="1"/>
</dbReference>
<proteinExistence type="predicted"/>
<keyword evidence="1 3" id="KW-0378">Hydrolase</keyword>
<sequence>MTSLVQGLHGKPSEGYPKGYPFVAGRNNVIACAKHFVGDGGTDKAGMEIPFMLTIFYLLKFYKKSLCSRYEEFIKDLLSLVESGEIPITRIDNAVERILRVKFVAGLFGHPLSDRSLIGVVGCKASFRHLW</sequence>
<dbReference type="PANTHER" id="PTHR30620">
    <property type="entry name" value="PERIPLASMIC BETA-GLUCOSIDASE-RELATED"/>
    <property type="match status" value="1"/>
</dbReference>
<name>A0A5D3BXN0_CUCMM</name>
<dbReference type="EMBL" id="SSTD01014457">
    <property type="protein sequence ID" value="TYK04277.1"/>
    <property type="molecule type" value="Genomic_DNA"/>
</dbReference>
<dbReference type="SUPFAM" id="SSF51445">
    <property type="entry name" value="(Trans)glycosidases"/>
    <property type="match status" value="2"/>
</dbReference>